<dbReference type="Gene3D" id="3.40.50.10890">
    <property type="match status" value="1"/>
</dbReference>
<reference evidence="4 5" key="1">
    <citation type="journal article" date="2017" name="Int. J. Syst. Evol. Microbiol.">
        <title>Photobacterium alginatilyticum sp. nov., a marine bacterium isolated from bottom seawater.</title>
        <authorList>
            <person name="Wang X."/>
            <person name="Wang Y."/>
            <person name="Yang X."/>
            <person name="Sun H."/>
            <person name="Li B."/>
            <person name="Zhang X.H."/>
        </authorList>
    </citation>
    <scope>NUCLEOTIDE SEQUENCE [LARGE SCALE GENOMIC DNA]</scope>
    <source>
        <strain evidence="4 5">P03D4</strain>
    </source>
</reference>
<proteinExistence type="predicted"/>
<evidence type="ECO:0000313" key="5">
    <source>
        <dbReference type="Proteomes" id="UP000738517"/>
    </source>
</evidence>
<dbReference type="Pfam" id="PF10996">
    <property type="entry name" value="Beta-Casp"/>
    <property type="match status" value="1"/>
</dbReference>
<evidence type="ECO:0000313" key="4">
    <source>
        <dbReference type="EMBL" id="NBI51580.1"/>
    </source>
</evidence>
<dbReference type="Pfam" id="PF07521">
    <property type="entry name" value="RMMBL"/>
    <property type="match status" value="1"/>
</dbReference>
<gene>
    <name evidence="4" type="ORF">EIZ48_03185</name>
</gene>
<dbReference type="PANTHER" id="PTHR11203:SF37">
    <property type="entry name" value="INTEGRATOR COMPLEX SUBUNIT 11"/>
    <property type="match status" value="1"/>
</dbReference>
<dbReference type="PANTHER" id="PTHR11203">
    <property type="entry name" value="CLEAVAGE AND POLYADENYLATION SPECIFICITY FACTOR FAMILY MEMBER"/>
    <property type="match status" value="1"/>
</dbReference>
<dbReference type="EMBL" id="RSEJ01000002">
    <property type="protein sequence ID" value="NBI51580.1"/>
    <property type="molecule type" value="Genomic_DNA"/>
</dbReference>
<keyword evidence="1" id="KW-0378">Hydrolase</keyword>
<dbReference type="InterPro" id="IPR036866">
    <property type="entry name" value="RibonucZ/Hydroxyglut_hydro"/>
</dbReference>
<evidence type="ECO:0000256" key="1">
    <source>
        <dbReference type="ARBA" id="ARBA00022801"/>
    </source>
</evidence>
<comment type="caution">
    <text evidence="4">The sequence shown here is derived from an EMBL/GenBank/DDBJ whole genome shotgun (WGS) entry which is preliminary data.</text>
</comment>
<dbReference type="InterPro" id="IPR001279">
    <property type="entry name" value="Metallo-B-lactamas"/>
</dbReference>
<dbReference type="SUPFAM" id="SSF56281">
    <property type="entry name" value="Metallo-hydrolase/oxidoreductase"/>
    <property type="match status" value="1"/>
</dbReference>
<dbReference type="CDD" id="cd16295">
    <property type="entry name" value="TTHA0252-CPSF-like_MBL-fold"/>
    <property type="match status" value="1"/>
</dbReference>
<dbReference type="InterPro" id="IPR050698">
    <property type="entry name" value="MBL"/>
</dbReference>
<dbReference type="Pfam" id="PF00753">
    <property type="entry name" value="Lactamase_B"/>
    <property type="match status" value="1"/>
</dbReference>
<dbReference type="InterPro" id="IPR022712">
    <property type="entry name" value="Beta_Casp"/>
</dbReference>
<dbReference type="Gene3D" id="3.60.15.10">
    <property type="entry name" value="Ribonuclease Z/Hydroxyacylglutathione hydrolase-like"/>
    <property type="match status" value="1"/>
</dbReference>
<name>A0ABW9YDR8_9GAMM</name>
<dbReference type="Proteomes" id="UP000738517">
    <property type="component" value="Unassembled WGS sequence"/>
</dbReference>
<accession>A0ABW9YDR8</accession>
<protein>
    <submittedName>
        <fullName evidence="4">MBL fold metallo-hydrolase</fullName>
    </submittedName>
</protein>
<dbReference type="SMART" id="SM01027">
    <property type="entry name" value="Beta-Casp"/>
    <property type="match status" value="1"/>
</dbReference>
<dbReference type="InterPro" id="IPR011108">
    <property type="entry name" value="RMMBL"/>
</dbReference>
<dbReference type="RefSeq" id="WP_160648669.1">
    <property type="nucleotide sequence ID" value="NZ_RSEJ01000002.1"/>
</dbReference>
<organism evidence="4 5">
    <name type="scientific">Photobacterium alginatilyticum</name>
    <dbReference type="NCBI Taxonomy" id="1775171"/>
    <lineage>
        <taxon>Bacteria</taxon>
        <taxon>Pseudomonadati</taxon>
        <taxon>Pseudomonadota</taxon>
        <taxon>Gammaproteobacteria</taxon>
        <taxon>Vibrionales</taxon>
        <taxon>Vibrionaceae</taxon>
        <taxon>Photobacterium</taxon>
    </lineage>
</organism>
<dbReference type="SMART" id="SM00849">
    <property type="entry name" value="Lactamase_B"/>
    <property type="match status" value="1"/>
</dbReference>
<feature type="domain" description="Beta-Casp" evidence="3">
    <location>
        <begin position="243"/>
        <end position="384"/>
    </location>
</feature>
<evidence type="ECO:0000259" key="3">
    <source>
        <dbReference type="SMART" id="SM01027"/>
    </source>
</evidence>
<sequence>MNIIHHGARTGVTGSCHEIRIGNYGLLIDCGLFQGEEGGRLLDIDFPIEHIRALLLTHCHIDHVGRLPWLLAAGFRGPIYATEATAALLPLMLEDGLKIHLGLNKVQCSRFTQLVQQLLKPIPFDCRVELVLPSSELVSICFRPAGHILGSAYIELVLPEDGMVNPPCGRKVVFSGDLGPSDTPLHVDPQPPEQVDTLVIESTYGNKQHQSVCLRERHLSSLVDRSLKDGGAILIPAFSVGRTQELLFDIESLIAKAMTGISKQVDSTVKWHQLPVILDSPLAMEVTQQYVTFQRLWAKEAKQRVISGRHPLSFEQCVTINQHSDHIALVNRLKATGEPAIVVAASGMCAGGRIMNYLEALLPESQTDVVMVGYQARGTLGRQLLEQPKSVDINNRQVDVNAAIHSLSGYSAHADQDDLVQFVANIKHGPSQIRIVHGDVAAQEALAQQLAVIKPDCEIIVTATETQDLLVG</sequence>
<evidence type="ECO:0000259" key="2">
    <source>
        <dbReference type="SMART" id="SM00849"/>
    </source>
</evidence>
<feature type="domain" description="Metallo-beta-lactamase" evidence="2">
    <location>
        <begin position="13"/>
        <end position="209"/>
    </location>
</feature>
<keyword evidence="5" id="KW-1185">Reference proteome</keyword>